<dbReference type="PRINTS" id="PR00461">
    <property type="entry name" value="PLPEROXIDASE"/>
</dbReference>
<dbReference type="Gene3D" id="1.10.520.10">
    <property type="match status" value="1"/>
</dbReference>
<protein>
    <recommendedName>
        <fullName evidence="15">Peroxidase</fullName>
        <ecNumber evidence="15">1.11.1.7</ecNumber>
    </recommendedName>
</protein>
<comment type="catalytic activity">
    <reaction evidence="1 15">
        <text>2 a phenolic donor + H2O2 = 2 a phenolic radical donor + 2 H2O</text>
        <dbReference type="Rhea" id="RHEA:56136"/>
        <dbReference type="ChEBI" id="CHEBI:15377"/>
        <dbReference type="ChEBI" id="CHEBI:16240"/>
        <dbReference type="ChEBI" id="CHEBI:139520"/>
        <dbReference type="ChEBI" id="CHEBI:139521"/>
        <dbReference type="EC" id="1.11.1.7"/>
    </reaction>
</comment>
<proteinExistence type="inferred from homology"/>
<keyword evidence="9 15" id="KW-0376">Hydrogen peroxide</keyword>
<keyword evidence="15" id="KW-0964">Secreted</keyword>
<dbReference type="Pfam" id="PF00141">
    <property type="entry name" value="peroxidase"/>
    <property type="match status" value="1"/>
</dbReference>
<sequence length="342" mass="36443">MKLTHALAGAAVLSLCVLHAVQPAVVAAAAGDKVERTVREEVVKAIRADPGVGPALIRLVFHDCWVNGCDGSVLLDTTPFNSSSGVEKAAANNIGLRGFDVIDAIKAKLGDAVSCADIVVLAGRDAATILSRGRITYAVETGRKDGVVSSAAAADATLPESTFDINQLTDNFARKNFTVEELVALAGAHAVGVSHLSSFHDRINATTETPINRRYQTALAKDVEALKSKQGSTDPTETFNIRDMDAGFRNASGFDATGVDMAAVGVLDNSFYHANLQNMVLLRSDWELVNGTESIHSLLVFKDNATKWEMEFAAAMAKLSELPAEGTRFEIRKSCRATNDHN</sequence>
<feature type="binding site" description="axial binding residue" evidence="12">
    <location>
        <position position="189"/>
    </location>
    <ligand>
        <name>heme b</name>
        <dbReference type="ChEBI" id="CHEBI:60344"/>
    </ligand>
    <ligandPart>
        <name>Fe</name>
        <dbReference type="ChEBI" id="CHEBI:18248"/>
    </ligandPart>
</feature>
<feature type="signal peptide" evidence="15">
    <location>
        <begin position="1"/>
        <end position="23"/>
    </location>
</feature>
<feature type="disulfide bond" evidence="14">
    <location>
        <begin position="115"/>
        <end position="335"/>
    </location>
</feature>
<dbReference type="GO" id="GO:0046872">
    <property type="term" value="F:metal ion binding"/>
    <property type="evidence" value="ECO:0007669"/>
    <property type="project" value="UniProtKB-UniRule"/>
</dbReference>
<keyword evidence="4 15" id="KW-0349">Heme</keyword>
<dbReference type="GO" id="GO:0006979">
    <property type="term" value="P:response to oxidative stress"/>
    <property type="evidence" value="ECO:0007669"/>
    <property type="project" value="UniProtKB-UniRule"/>
</dbReference>
<dbReference type="SUPFAM" id="SSF48113">
    <property type="entry name" value="Heme-dependent peroxidases"/>
    <property type="match status" value="1"/>
</dbReference>
<evidence type="ECO:0000256" key="9">
    <source>
        <dbReference type="ARBA" id="ARBA00023324"/>
    </source>
</evidence>
<dbReference type="PROSITE" id="PS00435">
    <property type="entry name" value="PEROXIDASE_1"/>
    <property type="match status" value="1"/>
</dbReference>
<feature type="binding site" evidence="12">
    <location>
        <position position="268"/>
    </location>
    <ligand>
        <name>Ca(2+)</name>
        <dbReference type="ChEBI" id="CHEBI:29108"/>
        <label>2</label>
    </ligand>
</feature>
<evidence type="ECO:0000256" key="10">
    <source>
        <dbReference type="PIRSR" id="PIRSR600823-1"/>
    </source>
</evidence>
<evidence type="ECO:0000256" key="3">
    <source>
        <dbReference type="ARBA" id="ARBA00022559"/>
    </source>
</evidence>
<evidence type="ECO:0000256" key="8">
    <source>
        <dbReference type="ARBA" id="ARBA00023004"/>
    </source>
</evidence>
<evidence type="ECO:0000256" key="1">
    <source>
        <dbReference type="ARBA" id="ARBA00000189"/>
    </source>
</evidence>
<feature type="binding site" evidence="12">
    <location>
        <position position="68"/>
    </location>
    <ligand>
        <name>Ca(2+)</name>
        <dbReference type="ChEBI" id="CHEBI:29108"/>
        <label>1</label>
    </ligand>
</feature>
<dbReference type="PRINTS" id="PR00458">
    <property type="entry name" value="PEROXIDASE"/>
</dbReference>
<keyword evidence="5 12" id="KW-0479">Metal-binding</keyword>
<dbReference type="EC" id="1.11.1.7" evidence="15"/>
<dbReference type="InterPro" id="IPR002016">
    <property type="entry name" value="Haem_peroxidase"/>
</dbReference>
<evidence type="ECO:0000256" key="11">
    <source>
        <dbReference type="PIRSR" id="PIRSR600823-2"/>
    </source>
</evidence>
<comment type="subcellular location">
    <subcellularLocation>
        <location evidence="15">Secreted</location>
    </subcellularLocation>
</comment>
<keyword evidence="8 12" id="KW-0408">Iron</keyword>
<keyword evidence="6 12" id="KW-0106">Calcium</keyword>
<dbReference type="PROSITE" id="PS50873">
    <property type="entry name" value="PEROXIDASE_4"/>
    <property type="match status" value="1"/>
</dbReference>
<dbReference type="GO" id="GO:0042744">
    <property type="term" value="P:hydrogen peroxide catabolic process"/>
    <property type="evidence" value="ECO:0007669"/>
    <property type="project" value="UniProtKB-KW"/>
</dbReference>
<feature type="binding site" evidence="12">
    <location>
        <position position="66"/>
    </location>
    <ligand>
        <name>Ca(2+)</name>
        <dbReference type="ChEBI" id="CHEBI:29108"/>
        <label>1</label>
    </ligand>
</feature>
<gene>
    <name evidence="17" type="primary">P7</name>
</gene>
<keyword evidence="7 15" id="KW-0560">Oxidoreductase</keyword>
<feature type="binding site" evidence="12">
    <location>
        <position position="70"/>
    </location>
    <ligand>
        <name>Ca(2+)</name>
        <dbReference type="ChEBI" id="CHEBI:29108"/>
        <label>1</label>
    </ligand>
</feature>
<dbReference type="AlphaFoldDB" id="A0A0U1WXZ5"/>
<feature type="domain" description="Plant heme peroxidase family profile" evidence="16">
    <location>
        <begin position="33"/>
        <end position="339"/>
    </location>
</feature>
<accession>A0A0U1WXZ5</accession>
<comment type="function">
    <text evidence="15">Removal of H(2)O(2), oxidation of toxic reductants, biosynthesis and degradation of lignin, suberization, auxin catabolism, response to environmental stresses such as wounding, pathogen attack and oxidative stress.</text>
</comment>
<keyword evidence="14" id="KW-1015">Disulfide bond</keyword>
<dbReference type="GO" id="GO:0140825">
    <property type="term" value="F:lactoperoxidase activity"/>
    <property type="evidence" value="ECO:0007669"/>
    <property type="project" value="UniProtKB-EC"/>
</dbReference>
<evidence type="ECO:0000256" key="6">
    <source>
        <dbReference type="ARBA" id="ARBA00022837"/>
    </source>
</evidence>
<comment type="similarity">
    <text evidence="15">Belongs to the peroxidase family. Classical plant (class III) peroxidase subfamily.</text>
</comment>
<comment type="similarity">
    <text evidence="2">Belongs to the peroxidase family. Ascorbate peroxidase subfamily.</text>
</comment>
<evidence type="ECO:0000256" key="15">
    <source>
        <dbReference type="RuleBase" id="RU362060"/>
    </source>
</evidence>
<dbReference type="EMBL" id="KF957856">
    <property type="protein sequence ID" value="AHW98574.1"/>
    <property type="molecule type" value="Genomic_DNA"/>
</dbReference>
<comment type="cofactor">
    <cofactor evidence="12 15">
        <name>heme b</name>
        <dbReference type="ChEBI" id="CHEBI:60344"/>
    </cofactor>
    <text evidence="12 15">Binds 1 heme b (iron(II)-protoporphyrin IX) group per subunit.</text>
</comment>
<reference evidence="17" key="1">
    <citation type="submission" date="2013-12" db="EMBL/GenBank/DDBJ databases">
        <title>Transition of Euchromatin to Heterochromatin in the Oryza Genomes.</title>
        <authorList>
            <person name="Song C."/>
            <person name="Liu T."/>
            <person name="Li B."/>
            <person name="Shi J."/>
            <person name="Lu F."/>
        </authorList>
    </citation>
    <scope>NUCLEOTIDE SEQUENCE</scope>
</reference>
<comment type="cofactor">
    <cofactor evidence="12 15">
        <name>Ca(2+)</name>
        <dbReference type="ChEBI" id="CHEBI:29108"/>
    </cofactor>
    <text evidence="12 15">Binds 2 calcium ions per subunit.</text>
</comment>
<feature type="active site" description="Proton acceptor" evidence="10">
    <location>
        <position position="62"/>
    </location>
</feature>
<dbReference type="PANTHER" id="PTHR31235">
    <property type="entry name" value="PEROXIDASE 25-RELATED"/>
    <property type="match status" value="1"/>
</dbReference>
<evidence type="ECO:0000256" key="5">
    <source>
        <dbReference type="ARBA" id="ARBA00022723"/>
    </source>
</evidence>
<feature type="site" description="Transition state stabilizer" evidence="13">
    <location>
        <position position="58"/>
    </location>
</feature>
<feature type="binding site" evidence="12">
    <location>
        <position position="260"/>
    </location>
    <ligand>
        <name>Ca(2+)</name>
        <dbReference type="ChEBI" id="CHEBI:29108"/>
        <label>2</label>
    </ligand>
</feature>
<feature type="binding site" evidence="12">
    <location>
        <position position="63"/>
    </location>
    <ligand>
        <name>Ca(2+)</name>
        <dbReference type="ChEBI" id="CHEBI:29108"/>
        <label>1</label>
    </ligand>
</feature>
<dbReference type="GO" id="GO:0005576">
    <property type="term" value="C:extracellular region"/>
    <property type="evidence" value="ECO:0007669"/>
    <property type="project" value="UniProtKB-SubCell"/>
</dbReference>
<feature type="disulfide bond" evidence="14">
    <location>
        <begin position="64"/>
        <end position="69"/>
    </location>
</feature>
<feature type="chain" id="PRO_5006772915" description="Peroxidase" evidence="15">
    <location>
        <begin position="24"/>
        <end position="342"/>
    </location>
</feature>
<dbReference type="PROSITE" id="PS00436">
    <property type="entry name" value="PEROXIDASE_2"/>
    <property type="match status" value="1"/>
</dbReference>
<evidence type="ECO:0000256" key="12">
    <source>
        <dbReference type="PIRSR" id="PIRSR600823-3"/>
    </source>
</evidence>
<evidence type="ECO:0000256" key="2">
    <source>
        <dbReference type="ARBA" id="ARBA00006873"/>
    </source>
</evidence>
<evidence type="ECO:0000313" key="17">
    <source>
        <dbReference type="EMBL" id="AHW98574.1"/>
    </source>
</evidence>
<feature type="binding site" evidence="12">
    <location>
        <position position="72"/>
    </location>
    <ligand>
        <name>Ca(2+)</name>
        <dbReference type="ChEBI" id="CHEBI:29108"/>
        <label>1</label>
    </ligand>
</feature>
<dbReference type="InterPro" id="IPR010255">
    <property type="entry name" value="Haem_peroxidase_sf"/>
</dbReference>
<evidence type="ECO:0000256" key="13">
    <source>
        <dbReference type="PIRSR" id="PIRSR600823-4"/>
    </source>
</evidence>
<dbReference type="GO" id="GO:0020037">
    <property type="term" value="F:heme binding"/>
    <property type="evidence" value="ECO:0007669"/>
    <property type="project" value="UniProtKB-UniRule"/>
</dbReference>
<evidence type="ECO:0000256" key="14">
    <source>
        <dbReference type="PIRSR" id="PIRSR600823-5"/>
    </source>
</evidence>
<dbReference type="InterPro" id="IPR019793">
    <property type="entry name" value="Peroxidases_heam-ligand_BS"/>
</dbReference>
<dbReference type="InterPro" id="IPR000823">
    <property type="entry name" value="Peroxidase_pln"/>
</dbReference>
<name>A0A0U1WXZ5_ORYPU</name>
<evidence type="ECO:0000256" key="7">
    <source>
        <dbReference type="ARBA" id="ARBA00023002"/>
    </source>
</evidence>
<keyword evidence="15" id="KW-0732">Signal</keyword>
<keyword evidence="3 15" id="KW-0575">Peroxidase</keyword>
<dbReference type="Gene3D" id="1.10.420.10">
    <property type="entry name" value="Peroxidase, domain 2"/>
    <property type="match status" value="1"/>
</dbReference>
<dbReference type="InterPro" id="IPR019794">
    <property type="entry name" value="Peroxidases_AS"/>
</dbReference>
<organism evidence="17">
    <name type="scientific">Oryza punctata</name>
    <name type="common">Red rice</name>
    <dbReference type="NCBI Taxonomy" id="4537"/>
    <lineage>
        <taxon>Eukaryota</taxon>
        <taxon>Viridiplantae</taxon>
        <taxon>Streptophyta</taxon>
        <taxon>Embryophyta</taxon>
        <taxon>Tracheophyta</taxon>
        <taxon>Spermatophyta</taxon>
        <taxon>Magnoliopsida</taxon>
        <taxon>Liliopsida</taxon>
        <taxon>Poales</taxon>
        <taxon>Poaceae</taxon>
        <taxon>BOP clade</taxon>
        <taxon>Oryzoideae</taxon>
        <taxon>Oryzeae</taxon>
        <taxon>Oryzinae</taxon>
        <taxon>Oryza</taxon>
    </lineage>
</organism>
<evidence type="ECO:0000259" key="16">
    <source>
        <dbReference type="PROSITE" id="PS50873"/>
    </source>
</evidence>
<evidence type="ECO:0000256" key="4">
    <source>
        <dbReference type="ARBA" id="ARBA00022617"/>
    </source>
</evidence>
<feature type="binding site" evidence="11">
    <location>
        <position position="159"/>
    </location>
    <ligand>
        <name>substrate</name>
    </ligand>
</feature>
<feature type="binding site" evidence="12">
    <location>
        <position position="87"/>
    </location>
    <ligand>
        <name>Ca(2+)</name>
        <dbReference type="ChEBI" id="CHEBI:29108"/>
        <label>1</label>
    </ligand>
</feature>
<dbReference type="FunFam" id="1.10.520.10:FF:000015">
    <property type="entry name" value="Peroxidase"/>
    <property type="match status" value="1"/>
</dbReference>